<sequence>MGFTIRQVKSKAGDCKSTHRWARVRCDVTGDLFTYRIVGIGTKFVRLMHPGLGTIYREKPKNFTRVW</sequence>
<gene>
    <name evidence="1" type="ORF">SV7mr_19390</name>
</gene>
<name>A0A517STI2_9BACT</name>
<evidence type="ECO:0000313" key="1">
    <source>
        <dbReference type="EMBL" id="QDT59432.1"/>
    </source>
</evidence>
<organism evidence="1 2">
    <name type="scientific">Stieleria bergensis</name>
    <dbReference type="NCBI Taxonomy" id="2528025"/>
    <lineage>
        <taxon>Bacteria</taxon>
        <taxon>Pseudomonadati</taxon>
        <taxon>Planctomycetota</taxon>
        <taxon>Planctomycetia</taxon>
        <taxon>Pirellulales</taxon>
        <taxon>Pirellulaceae</taxon>
        <taxon>Stieleria</taxon>
    </lineage>
</organism>
<protein>
    <submittedName>
        <fullName evidence="1">Uncharacterized protein</fullName>
    </submittedName>
</protein>
<dbReference type="Proteomes" id="UP000315003">
    <property type="component" value="Chromosome"/>
</dbReference>
<proteinExistence type="predicted"/>
<reference evidence="1 2" key="1">
    <citation type="submission" date="2019-02" db="EMBL/GenBank/DDBJ databases">
        <title>Deep-cultivation of Planctomycetes and their phenomic and genomic characterization uncovers novel biology.</title>
        <authorList>
            <person name="Wiegand S."/>
            <person name="Jogler M."/>
            <person name="Boedeker C."/>
            <person name="Pinto D."/>
            <person name="Vollmers J."/>
            <person name="Rivas-Marin E."/>
            <person name="Kohn T."/>
            <person name="Peeters S.H."/>
            <person name="Heuer A."/>
            <person name="Rast P."/>
            <person name="Oberbeckmann S."/>
            <person name="Bunk B."/>
            <person name="Jeske O."/>
            <person name="Meyerdierks A."/>
            <person name="Storesund J.E."/>
            <person name="Kallscheuer N."/>
            <person name="Luecker S."/>
            <person name="Lage O.M."/>
            <person name="Pohl T."/>
            <person name="Merkel B.J."/>
            <person name="Hornburger P."/>
            <person name="Mueller R.-W."/>
            <person name="Bruemmer F."/>
            <person name="Labrenz M."/>
            <person name="Spormann A.M."/>
            <person name="Op den Camp H."/>
            <person name="Overmann J."/>
            <person name="Amann R."/>
            <person name="Jetten M.S.M."/>
            <person name="Mascher T."/>
            <person name="Medema M.H."/>
            <person name="Devos D.P."/>
            <person name="Kaster A.-K."/>
            <person name="Ovreas L."/>
            <person name="Rohde M."/>
            <person name="Galperin M.Y."/>
            <person name="Jogler C."/>
        </authorList>
    </citation>
    <scope>NUCLEOTIDE SEQUENCE [LARGE SCALE GENOMIC DNA]</scope>
    <source>
        <strain evidence="1 2">SV_7m_r</strain>
    </source>
</reference>
<keyword evidence="2" id="KW-1185">Reference proteome</keyword>
<evidence type="ECO:0000313" key="2">
    <source>
        <dbReference type="Proteomes" id="UP000315003"/>
    </source>
</evidence>
<dbReference type="EMBL" id="CP036272">
    <property type="protein sequence ID" value="QDT59432.1"/>
    <property type="molecule type" value="Genomic_DNA"/>
</dbReference>
<dbReference type="AlphaFoldDB" id="A0A517STI2"/>
<accession>A0A517STI2</accession>